<dbReference type="InterPro" id="IPR029500">
    <property type="entry name" value="QueF"/>
</dbReference>
<dbReference type="GO" id="GO:0008616">
    <property type="term" value="P:tRNA queuosine(34) biosynthetic process"/>
    <property type="evidence" value="ECO:0007669"/>
    <property type="project" value="UniProtKB-KW"/>
</dbReference>
<dbReference type="PANTHER" id="PTHR34354">
    <property type="entry name" value="NADPH-DEPENDENT 7-CYANO-7-DEAZAGUANINE REDUCTASE"/>
    <property type="match status" value="1"/>
</dbReference>
<feature type="domain" description="NADPH-dependent 7-cyano-7-deazaguanine reductase N-terminal" evidence="5">
    <location>
        <begin position="32"/>
        <end position="139"/>
    </location>
</feature>
<dbReference type="EMBL" id="KP671755">
    <property type="protein sequence ID" value="AJT60978.1"/>
    <property type="molecule type" value="Genomic_DNA"/>
</dbReference>
<name>A0A0D4DBM7_9CAUD</name>
<dbReference type="Pfam" id="PF14489">
    <property type="entry name" value="QueF"/>
    <property type="match status" value="1"/>
</dbReference>
<dbReference type="GeneID" id="26628463"/>
<evidence type="ECO:0000259" key="5">
    <source>
        <dbReference type="Pfam" id="PF14819"/>
    </source>
</evidence>
<evidence type="ECO:0000256" key="2">
    <source>
        <dbReference type="ARBA" id="ARBA00022785"/>
    </source>
</evidence>
<dbReference type="PIRSF" id="PIRSF004750">
    <property type="entry name" value="Nitrile_oxidored_YqcD_prd"/>
    <property type="match status" value="1"/>
</dbReference>
<dbReference type="KEGG" id="vg:26628463"/>
<dbReference type="Pfam" id="PF14819">
    <property type="entry name" value="QueF_N"/>
    <property type="match status" value="1"/>
</dbReference>
<dbReference type="GO" id="GO:0033739">
    <property type="term" value="F:preQ1 synthase activity"/>
    <property type="evidence" value="ECO:0007669"/>
    <property type="project" value="InterPro"/>
</dbReference>
<dbReference type="InterPro" id="IPR029139">
    <property type="entry name" value="QueF_N"/>
</dbReference>
<accession>A0A0D4DBM7</accession>
<keyword evidence="4" id="KW-0560">Oxidoreductase</keyword>
<evidence type="ECO:0000256" key="4">
    <source>
        <dbReference type="ARBA" id="ARBA00023002"/>
    </source>
</evidence>
<dbReference type="InterPro" id="IPR050084">
    <property type="entry name" value="NADPH_dep_7-cyano-7-deazaG_red"/>
</dbReference>
<evidence type="ECO:0000313" key="6">
    <source>
        <dbReference type="EMBL" id="AJT60978.1"/>
    </source>
</evidence>
<keyword evidence="7" id="KW-1185">Reference proteome</keyword>
<protein>
    <submittedName>
        <fullName evidence="6">NADPH-dependent 7-cyano-7-deazaguanine reductase</fullName>
    </submittedName>
</protein>
<proteinExistence type="predicted"/>
<dbReference type="InterPro" id="IPR043133">
    <property type="entry name" value="GTP-CH-I_C/QueF"/>
</dbReference>
<evidence type="ECO:0000256" key="1">
    <source>
        <dbReference type="ARBA" id="ARBA00022490"/>
    </source>
</evidence>
<organism evidence="6 7">
    <name type="scientific">Vibrio phage ValKK3</name>
    <dbReference type="NCBI Taxonomy" id="1610855"/>
    <lineage>
        <taxon>Viruses</taxon>
        <taxon>Duplodnaviria</taxon>
        <taxon>Heunggongvirae</taxon>
        <taxon>Uroviricota</taxon>
        <taxon>Caudoviricetes</taxon>
        <taxon>Pantevenvirales</taxon>
        <taxon>Straboviridae</taxon>
        <taxon>Schizotequatrovirus</taxon>
        <taxon>Schizotequatrovirus valkk3</taxon>
    </lineage>
</organism>
<dbReference type="RefSeq" id="YP_009201240.1">
    <property type="nucleotide sequence ID" value="NC_028829.1"/>
</dbReference>
<dbReference type="InterPro" id="IPR016428">
    <property type="entry name" value="QueF_type2"/>
</dbReference>
<keyword evidence="1" id="KW-0963">Cytoplasm</keyword>
<dbReference type="SUPFAM" id="SSF55620">
    <property type="entry name" value="Tetrahydrobiopterin biosynthesis enzymes-like"/>
    <property type="match status" value="1"/>
</dbReference>
<reference evidence="6 7" key="1">
    <citation type="journal article" date="2016" name="Genom Data">
        <title>Complete genome sequence of a giant Vibrio phage ValKK3 infecting Vibrio alginolyticus.</title>
        <authorList>
            <person name="Lal T.M."/>
            <person name="Sano M."/>
            <person name="Hatai K."/>
            <person name="Ransangan J."/>
        </authorList>
    </citation>
    <scope>NUCLEOTIDE SEQUENCE [LARGE SCALE GENOMIC DNA]</scope>
</reference>
<dbReference type="Proteomes" id="UP000202888">
    <property type="component" value="Segment"/>
</dbReference>
<dbReference type="OrthoDB" id="16399at10239"/>
<keyword evidence="2" id="KW-0671">Queuosine biosynthesis</keyword>
<evidence type="ECO:0000313" key="7">
    <source>
        <dbReference type="Proteomes" id="UP000202888"/>
    </source>
</evidence>
<sequence length="302" mass="33856">MSNYDEVSAIAAEHLGKKAGDYSDFVNIVDVRPDLLVPIPRELNRTDYGITNEDFAGFDTWHGFEVSALTEQGLPVSGMAKVVYPSDSPNIVESKSMKLYWNSFNMAKVAATRAEVQGAIEAIASRDLSEVIGAEVQVSFFTIRSTQPHGMTGYVELDKFVSEDTVFDSESGADADLLQESHVKRMKVFTPNLRSNCRVTHQPDFGDLYVYMKGDKTPTIDSLMQYIVSFRKENHFHEECVEMIYKALLDKFDPQELMVTALYTRRGGWNICPARATHEELLPEALGSEVVSHTNGSCLFRQ</sequence>
<keyword evidence="3" id="KW-0521">NADP</keyword>
<dbReference type="Gene3D" id="3.30.1130.10">
    <property type="match status" value="2"/>
</dbReference>
<dbReference type="PANTHER" id="PTHR34354:SF1">
    <property type="entry name" value="NADPH-DEPENDENT 7-CYANO-7-DEAZAGUANINE REDUCTASE"/>
    <property type="match status" value="1"/>
</dbReference>
<evidence type="ECO:0000256" key="3">
    <source>
        <dbReference type="ARBA" id="ARBA00022857"/>
    </source>
</evidence>